<dbReference type="EC" id="3.4.23.36" evidence="9"/>
<keyword evidence="6 9" id="KW-0378">Hydrolase</keyword>
<feature type="active site" evidence="9">
    <location>
        <position position="123"/>
    </location>
</feature>
<evidence type="ECO:0000256" key="7">
    <source>
        <dbReference type="ARBA" id="ARBA00022989"/>
    </source>
</evidence>
<comment type="catalytic activity">
    <reaction evidence="9">
        <text>Release of signal peptides from bacterial membrane prolipoproteins. Hydrolyzes -Xaa-Yaa-Zaa-|-(S,diacylglyceryl)Cys-, in which Xaa is hydrophobic (preferably Leu), and Yaa (Ala or Ser) and Zaa (Gly or Ala) have small, neutral side chains.</text>
        <dbReference type="EC" id="3.4.23.36"/>
    </reaction>
</comment>
<dbReference type="Proteomes" id="UP000268192">
    <property type="component" value="Chromosome"/>
</dbReference>
<dbReference type="PANTHER" id="PTHR33695:SF1">
    <property type="entry name" value="LIPOPROTEIN SIGNAL PEPTIDASE"/>
    <property type="match status" value="1"/>
</dbReference>
<organism evidence="11 12">
    <name type="scientific">Georhizobium profundi</name>
    <dbReference type="NCBI Taxonomy" id="2341112"/>
    <lineage>
        <taxon>Bacteria</taxon>
        <taxon>Pseudomonadati</taxon>
        <taxon>Pseudomonadota</taxon>
        <taxon>Alphaproteobacteria</taxon>
        <taxon>Hyphomicrobiales</taxon>
        <taxon>Rhizobiaceae</taxon>
        <taxon>Georhizobium</taxon>
    </lineage>
</organism>
<keyword evidence="3 9" id="KW-0645">Protease</keyword>
<proteinExistence type="inferred from homology"/>
<feature type="transmembrane region" description="Helical" evidence="9">
    <location>
        <begin position="71"/>
        <end position="91"/>
    </location>
</feature>
<keyword evidence="8 9" id="KW-0472">Membrane</keyword>
<evidence type="ECO:0000256" key="5">
    <source>
        <dbReference type="ARBA" id="ARBA00022750"/>
    </source>
</evidence>
<dbReference type="EMBL" id="CP032509">
    <property type="protein sequence ID" value="AZN71518.1"/>
    <property type="molecule type" value="Genomic_DNA"/>
</dbReference>
<dbReference type="UniPathway" id="UPA00665"/>
<dbReference type="PANTHER" id="PTHR33695">
    <property type="entry name" value="LIPOPROTEIN SIGNAL PEPTIDASE"/>
    <property type="match status" value="1"/>
</dbReference>
<dbReference type="GO" id="GO:0004190">
    <property type="term" value="F:aspartic-type endopeptidase activity"/>
    <property type="evidence" value="ECO:0007669"/>
    <property type="project" value="UniProtKB-UniRule"/>
</dbReference>
<evidence type="ECO:0000256" key="4">
    <source>
        <dbReference type="ARBA" id="ARBA00022692"/>
    </source>
</evidence>
<keyword evidence="5 9" id="KW-0064">Aspartyl protease</keyword>
<evidence type="ECO:0000256" key="8">
    <source>
        <dbReference type="ARBA" id="ARBA00023136"/>
    </source>
</evidence>
<name>A0A3S9B3I8_9HYPH</name>
<dbReference type="RefSeq" id="WP_126009827.1">
    <property type="nucleotide sequence ID" value="NZ_CP032509.1"/>
</dbReference>
<dbReference type="AlphaFoldDB" id="A0A3S9B3I8"/>
<dbReference type="OrthoDB" id="9810259at2"/>
<comment type="caution">
    <text evidence="9">Lacks conserved residue(s) required for the propagation of feature annotation.</text>
</comment>
<sequence>MSISVKFRRACVLAIVALGVFVFDQAAKAVVVEFIMQPPRKIELTDFFNLVLSFNPGISFGMLSGLLRDNAVALGTVQAIVALTIMIFALYSHRRIDALALSMLAGGAASNSADRLHRGAVVDFIDIHIAGMHWPAFNFADVAVVAGVMVFAASGMFGSRPSNKTQVNGS</sequence>
<reference evidence="11 12" key="1">
    <citation type="submission" date="2018-09" db="EMBL/GenBank/DDBJ databases">
        <title>Marinorhizobium profundi gen. nov., sp. nov., isolated from a deep-sea sediment sample from the New Britain Trench and proposal of Marinorhizobiaceae fam. nov. in the order Rhizobiales of the class Alphaproteobacteria.</title>
        <authorList>
            <person name="Cao J."/>
        </authorList>
    </citation>
    <scope>NUCLEOTIDE SEQUENCE [LARGE SCALE GENOMIC DNA]</scope>
    <source>
        <strain evidence="11 12">WS11</strain>
    </source>
</reference>
<keyword evidence="2 9" id="KW-1003">Cell membrane</keyword>
<evidence type="ECO:0000256" key="6">
    <source>
        <dbReference type="ARBA" id="ARBA00022801"/>
    </source>
</evidence>
<dbReference type="HAMAP" id="MF_00161">
    <property type="entry name" value="LspA"/>
    <property type="match status" value="1"/>
</dbReference>
<accession>A0A3S9B3I8</accession>
<feature type="transmembrane region" description="Helical" evidence="9">
    <location>
        <begin position="136"/>
        <end position="157"/>
    </location>
</feature>
<comment type="pathway">
    <text evidence="9">Protein modification; lipoprotein biosynthesis (signal peptide cleavage).</text>
</comment>
<evidence type="ECO:0000256" key="10">
    <source>
        <dbReference type="RuleBase" id="RU004181"/>
    </source>
</evidence>
<dbReference type="NCBIfam" id="TIGR00077">
    <property type="entry name" value="lspA"/>
    <property type="match status" value="1"/>
</dbReference>
<comment type="subcellular location">
    <subcellularLocation>
        <location evidence="9">Cell membrane</location>
        <topology evidence="9">Multi-pass membrane protein</topology>
    </subcellularLocation>
</comment>
<comment type="similarity">
    <text evidence="1 9 10">Belongs to the peptidase A8 family.</text>
</comment>
<evidence type="ECO:0000256" key="9">
    <source>
        <dbReference type="HAMAP-Rule" id="MF_00161"/>
    </source>
</evidence>
<evidence type="ECO:0000256" key="2">
    <source>
        <dbReference type="ARBA" id="ARBA00022475"/>
    </source>
</evidence>
<protein>
    <recommendedName>
        <fullName evidence="9">Lipoprotein signal peptidase</fullName>
        <ecNumber evidence="9">3.4.23.36</ecNumber>
    </recommendedName>
    <alternativeName>
        <fullName evidence="9">Prolipoprotein signal peptidase</fullName>
    </alternativeName>
    <alternativeName>
        <fullName evidence="9">Signal peptidase II</fullName>
        <shortName evidence="9">SPase II</shortName>
    </alternativeName>
</protein>
<dbReference type="GO" id="GO:0005886">
    <property type="term" value="C:plasma membrane"/>
    <property type="evidence" value="ECO:0007669"/>
    <property type="project" value="UniProtKB-SubCell"/>
</dbReference>
<evidence type="ECO:0000256" key="3">
    <source>
        <dbReference type="ARBA" id="ARBA00022670"/>
    </source>
</evidence>
<keyword evidence="4 9" id="KW-0812">Transmembrane</keyword>
<keyword evidence="7 9" id="KW-1133">Transmembrane helix</keyword>
<dbReference type="PRINTS" id="PR00781">
    <property type="entry name" value="LIPOSIGPTASE"/>
</dbReference>
<evidence type="ECO:0000256" key="1">
    <source>
        <dbReference type="ARBA" id="ARBA00006139"/>
    </source>
</evidence>
<evidence type="ECO:0000313" key="11">
    <source>
        <dbReference type="EMBL" id="AZN71518.1"/>
    </source>
</evidence>
<dbReference type="GO" id="GO:0006508">
    <property type="term" value="P:proteolysis"/>
    <property type="evidence" value="ECO:0007669"/>
    <property type="project" value="UniProtKB-KW"/>
</dbReference>
<dbReference type="InterPro" id="IPR001872">
    <property type="entry name" value="Peptidase_A8"/>
</dbReference>
<dbReference type="KEGG" id="abaw:D5400_09785"/>
<comment type="function">
    <text evidence="9">This protein specifically catalyzes the removal of signal peptides from prolipoproteins.</text>
</comment>
<keyword evidence="12" id="KW-1185">Reference proteome</keyword>
<evidence type="ECO:0000313" key="12">
    <source>
        <dbReference type="Proteomes" id="UP000268192"/>
    </source>
</evidence>
<dbReference type="Pfam" id="PF01252">
    <property type="entry name" value="Peptidase_A8"/>
    <property type="match status" value="1"/>
</dbReference>
<feature type="active site" evidence="9">
    <location>
        <position position="141"/>
    </location>
</feature>
<gene>
    <name evidence="9 11" type="primary">lspA</name>
    <name evidence="11" type="ORF">D5400_09785</name>
</gene>